<dbReference type="PANTHER" id="PTHR24320">
    <property type="entry name" value="RETINOL DEHYDROGENASE"/>
    <property type="match status" value="1"/>
</dbReference>
<evidence type="ECO:0000313" key="4">
    <source>
        <dbReference type="EMBL" id="TKA75500.1"/>
    </source>
</evidence>
<dbReference type="Gene3D" id="3.40.50.720">
    <property type="entry name" value="NAD(P)-binding Rossmann-like Domain"/>
    <property type="match status" value="1"/>
</dbReference>
<dbReference type="SUPFAM" id="SSF51735">
    <property type="entry name" value="NAD(P)-binding Rossmann-fold domains"/>
    <property type="match status" value="1"/>
</dbReference>
<protein>
    <submittedName>
        <fullName evidence="4">Uncharacterized protein</fullName>
    </submittedName>
</protein>
<dbReference type="GO" id="GO:0016491">
    <property type="term" value="F:oxidoreductase activity"/>
    <property type="evidence" value="ECO:0007669"/>
    <property type="project" value="UniProtKB-KW"/>
</dbReference>
<proteinExistence type="inferred from homology"/>
<evidence type="ECO:0000313" key="5">
    <source>
        <dbReference type="Proteomes" id="UP000309340"/>
    </source>
</evidence>
<dbReference type="InterPro" id="IPR002347">
    <property type="entry name" value="SDR_fam"/>
</dbReference>
<comment type="similarity">
    <text evidence="1">Belongs to the short-chain dehydrogenases/reductases (SDR) family.</text>
</comment>
<dbReference type="STRING" id="329884.A0A4U0XF45"/>
<dbReference type="InterPro" id="IPR036291">
    <property type="entry name" value="NAD(P)-bd_dom_sf"/>
</dbReference>
<evidence type="ECO:0000256" key="3">
    <source>
        <dbReference type="SAM" id="MobiDB-lite"/>
    </source>
</evidence>
<keyword evidence="5" id="KW-1185">Reference proteome</keyword>
<comment type="caution">
    <text evidence="4">The sequence shown here is derived from an EMBL/GenBank/DDBJ whole genome shotgun (WGS) entry which is preliminary data.</text>
</comment>
<evidence type="ECO:0000256" key="2">
    <source>
        <dbReference type="ARBA" id="ARBA00023002"/>
    </source>
</evidence>
<dbReference type="PANTHER" id="PTHR24320:SF272">
    <property type="entry name" value="NAD(P)-BINDING ROSSMANN-FOLD SUPERFAMILY PROTEIN"/>
    <property type="match status" value="1"/>
</dbReference>
<sequence length="368" mass="40025">MAPPSIPNPYAEAHTSPSGPGDARPTTSQILKDNDLVGKLTDKTFLVTGGTDGLGLETVRTLAKTGARVFFTARSEDKAKKVVESLAEEGKTDGDLKDARIEWVKIDNMSLKSVKAGAEDFLRRSDKLNVLVTNAGIANTPHKVTEDGFDSQFATNHVKRPFLAHFLLFQLLRQLLLRSSTPSFNSRVVTVSSAAHGFSTVQFGNYNQETKVESGFDPMCQLDGIYNPMIAYGQSKTANIWMANEIERRYAAKGLHGLSIHPGAIFTAGYAKMDPQIMAVLGPLFEMDVVKKSIKSLPQGAATQVLAAVGKDYEGKGGFYMDDCGIARAIPDGEMIGPSGYRPWAYNPDGEKRLWADSLKMVGLQDDE</sequence>
<dbReference type="Proteomes" id="UP000309340">
    <property type="component" value="Unassembled WGS sequence"/>
</dbReference>
<reference evidence="4 5" key="1">
    <citation type="submission" date="2017-03" db="EMBL/GenBank/DDBJ databases">
        <title>Genomes of endolithic fungi from Antarctica.</title>
        <authorList>
            <person name="Coleine C."/>
            <person name="Masonjones S."/>
            <person name="Stajich J.E."/>
        </authorList>
    </citation>
    <scope>NUCLEOTIDE SEQUENCE [LARGE SCALE GENOMIC DNA]</scope>
    <source>
        <strain evidence="4 5">CCFEE 5184</strain>
    </source>
</reference>
<feature type="region of interest" description="Disordered" evidence="3">
    <location>
        <begin position="1"/>
        <end position="28"/>
    </location>
</feature>
<gene>
    <name evidence="4" type="ORF">B0A55_04654</name>
</gene>
<name>A0A4U0XF45_9PEZI</name>
<dbReference type="PRINTS" id="PR00081">
    <property type="entry name" value="GDHRDH"/>
</dbReference>
<dbReference type="EMBL" id="NAJQ01000191">
    <property type="protein sequence ID" value="TKA75500.1"/>
    <property type="molecule type" value="Genomic_DNA"/>
</dbReference>
<accession>A0A4U0XF45</accession>
<dbReference type="AlphaFoldDB" id="A0A4U0XF45"/>
<dbReference type="OrthoDB" id="191139at2759"/>
<evidence type="ECO:0000256" key="1">
    <source>
        <dbReference type="ARBA" id="ARBA00006484"/>
    </source>
</evidence>
<keyword evidence="2" id="KW-0560">Oxidoreductase</keyword>
<organism evidence="4 5">
    <name type="scientific">Friedmanniomyces simplex</name>
    <dbReference type="NCBI Taxonomy" id="329884"/>
    <lineage>
        <taxon>Eukaryota</taxon>
        <taxon>Fungi</taxon>
        <taxon>Dikarya</taxon>
        <taxon>Ascomycota</taxon>
        <taxon>Pezizomycotina</taxon>
        <taxon>Dothideomycetes</taxon>
        <taxon>Dothideomycetidae</taxon>
        <taxon>Mycosphaerellales</taxon>
        <taxon>Teratosphaeriaceae</taxon>
        <taxon>Friedmanniomyces</taxon>
    </lineage>
</organism>
<dbReference type="Pfam" id="PF00106">
    <property type="entry name" value="adh_short"/>
    <property type="match status" value="1"/>
</dbReference>